<evidence type="ECO:0000313" key="2">
    <source>
        <dbReference type="Proteomes" id="UP000008922"/>
    </source>
</evidence>
<dbReference type="InterPro" id="IPR036412">
    <property type="entry name" value="HAD-like_sf"/>
</dbReference>
<gene>
    <name evidence="1" type="ordered locus">ANT_31280</name>
</gene>
<dbReference type="RefSeq" id="WP_013561495.1">
    <property type="nucleotide sequence ID" value="NC_014960.1"/>
</dbReference>
<protein>
    <recommendedName>
        <fullName evidence="3">ATPase P</fullName>
    </recommendedName>
</protein>
<dbReference type="Proteomes" id="UP000008922">
    <property type="component" value="Chromosome"/>
</dbReference>
<dbReference type="InterPro" id="IPR023214">
    <property type="entry name" value="HAD_sf"/>
</dbReference>
<dbReference type="SUPFAM" id="SSF56784">
    <property type="entry name" value="HAD-like"/>
    <property type="match status" value="1"/>
</dbReference>
<dbReference type="EMBL" id="AP012029">
    <property type="protein sequence ID" value="BAJ65154.1"/>
    <property type="molecule type" value="Genomic_DNA"/>
</dbReference>
<dbReference type="Gene3D" id="3.40.50.1000">
    <property type="entry name" value="HAD superfamily/HAD-like"/>
    <property type="match status" value="1"/>
</dbReference>
<keyword evidence="2" id="KW-1185">Reference proteome</keyword>
<dbReference type="HOGENOM" id="CLU_142246_0_0_0"/>
<evidence type="ECO:0000313" key="1">
    <source>
        <dbReference type="EMBL" id="BAJ65154.1"/>
    </source>
</evidence>
<sequence>MIELTVPGQGVIRLQHLVLDVNGTLAVDGRLIEGVRPLLDQLRDRLEIHLITADTHGGQAALDRQLGLQAHRLQAGGEAEQKAAFVRSLGAEQVVAIGQGANDALMLREARIGICVLSPEGTAVSTLQSADICTAGILPALELLTKPLRLVATLRK</sequence>
<dbReference type="KEGG" id="atm:ANT_31280"/>
<dbReference type="OrthoDB" id="159409at2"/>
<dbReference type="InParanoid" id="E8N304"/>
<dbReference type="AlphaFoldDB" id="E8N304"/>
<evidence type="ECO:0008006" key="3">
    <source>
        <dbReference type="Google" id="ProtNLM"/>
    </source>
</evidence>
<dbReference type="STRING" id="926569.ANT_31280"/>
<dbReference type="Pfam" id="PF00702">
    <property type="entry name" value="Hydrolase"/>
    <property type="match status" value="1"/>
</dbReference>
<accession>E8N304</accession>
<organism evidence="1 2">
    <name type="scientific">Anaerolinea thermophila (strain DSM 14523 / JCM 11388 / NBRC 100420 / UNI-1)</name>
    <dbReference type="NCBI Taxonomy" id="926569"/>
    <lineage>
        <taxon>Bacteria</taxon>
        <taxon>Bacillati</taxon>
        <taxon>Chloroflexota</taxon>
        <taxon>Anaerolineae</taxon>
        <taxon>Anaerolineales</taxon>
        <taxon>Anaerolineaceae</taxon>
        <taxon>Anaerolinea</taxon>
    </lineage>
</organism>
<proteinExistence type="predicted"/>
<name>E8N304_ANATU</name>
<dbReference type="eggNOG" id="COG4087">
    <property type="taxonomic scope" value="Bacteria"/>
</dbReference>
<reference evidence="1 2" key="1">
    <citation type="submission" date="2010-12" db="EMBL/GenBank/DDBJ databases">
        <title>Whole genome sequence of Anaerolinea thermophila UNI-1.</title>
        <authorList>
            <person name="Narita-Yamada S."/>
            <person name="Kishi E."/>
            <person name="Watanabe Y."/>
            <person name="Takasaki K."/>
            <person name="Ankai A."/>
            <person name="Oguchi A."/>
            <person name="Fukui S."/>
            <person name="Takahashi M."/>
            <person name="Yashiro I."/>
            <person name="Hosoyama A."/>
            <person name="Sekiguchi Y."/>
            <person name="Hanada S."/>
            <person name="Fujita N."/>
        </authorList>
    </citation>
    <scope>NUCLEOTIDE SEQUENCE [LARGE SCALE GENOMIC DNA]</scope>
    <source>
        <strain evidence="2">DSM 14523 / JCM 11388 / NBRC 100420 / UNI-1</strain>
    </source>
</reference>